<accession>A0A0A9FYX1</accession>
<dbReference type="EMBL" id="GBRH01181477">
    <property type="protein sequence ID" value="JAE16419.1"/>
    <property type="molecule type" value="Transcribed_RNA"/>
</dbReference>
<reference evidence="1" key="1">
    <citation type="submission" date="2014-09" db="EMBL/GenBank/DDBJ databases">
        <authorList>
            <person name="Magalhaes I.L.F."/>
            <person name="Oliveira U."/>
            <person name="Santos F.R."/>
            <person name="Vidigal T.H.D.A."/>
            <person name="Brescovit A.D."/>
            <person name="Santos A.J."/>
        </authorList>
    </citation>
    <scope>NUCLEOTIDE SEQUENCE</scope>
    <source>
        <tissue evidence="1">Shoot tissue taken approximately 20 cm above the soil surface</tissue>
    </source>
</reference>
<name>A0A0A9FYX1_ARUDO</name>
<evidence type="ECO:0000313" key="1">
    <source>
        <dbReference type="EMBL" id="JAE16419.1"/>
    </source>
</evidence>
<organism evidence="1">
    <name type="scientific">Arundo donax</name>
    <name type="common">Giant reed</name>
    <name type="synonym">Donax arundinaceus</name>
    <dbReference type="NCBI Taxonomy" id="35708"/>
    <lineage>
        <taxon>Eukaryota</taxon>
        <taxon>Viridiplantae</taxon>
        <taxon>Streptophyta</taxon>
        <taxon>Embryophyta</taxon>
        <taxon>Tracheophyta</taxon>
        <taxon>Spermatophyta</taxon>
        <taxon>Magnoliopsida</taxon>
        <taxon>Liliopsida</taxon>
        <taxon>Poales</taxon>
        <taxon>Poaceae</taxon>
        <taxon>PACMAD clade</taxon>
        <taxon>Arundinoideae</taxon>
        <taxon>Arundineae</taxon>
        <taxon>Arundo</taxon>
    </lineage>
</organism>
<reference evidence="1" key="2">
    <citation type="journal article" date="2015" name="Data Brief">
        <title>Shoot transcriptome of the giant reed, Arundo donax.</title>
        <authorList>
            <person name="Barrero R.A."/>
            <person name="Guerrero F.D."/>
            <person name="Moolhuijzen P."/>
            <person name="Goolsby J.A."/>
            <person name="Tidwell J."/>
            <person name="Bellgard S.E."/>
            <person name="Bellgard M.I."/>
        </authorList>
    </citation>
    <scope>NUCLEOTIDE SEQUENCE</scope>
    <source>
        <tissue evidence="1">Shoot tissue taken approximately 20 cm above the soil surface</tissue>
    </source>
</reference>
<sequence length="25" mass="2780">MPEEEDDSLIFVLGSLPVAWSWTSA</sequence>
<protein>
    <submittedName>
        <fullName evidence="1">Uncharacterized protein</fullName>
    </submittedName>
</protein>
<dbReference type="AlphaFoldDB" id="A0A0A9FYX1"/>
<proteinExistence type="predicted"/>